<dbReference type="SMART" id="SM00530">
    <property type="entry name" value="HTH_XRE"/>
    <property type="match status" value="1"/>
</dbReference>
<dbReference type="InterPro" id="IPR001387">
    <property type="entry name" value="Cro/C1-type_HTH"/>
</dbReference>
<gene>
    <name evidence="2" type="ORF">HF690_05170</name>
</gene>
<feature type="domain" description="HTH cro/C1-type" evidence="1">
    <location>
        <begin position="18"/>
        <end position="72"/>
    </location>
</feature>
<dbReference type="InterPro" id="IPR010982">
    <property type="entry name" value="Lambda_DNA-bd_dom_sf"/>
</dbReference>
<dbReference type="AlphaFoldDB" id="A0A846ZKY3"/>
<comment type="caution">
    <text evidence="2">The sequence shown here is derived from an EMBL/GenBank/DDBJ whole genome shotgun (WGS) entry which is preliminary data.</text>
</comment>
<dbReference type="SUPFAM" id="SSF47413">
    <property type="entry name" value="lambda repressor-like DNA-binding domains"/>
    <property type="match status" value="1"/>
</dbReference>
<organism evidence="2 3">
    <name type="scientific">Oleiagrimonas citrea</name>
    <dbReference type="NCBI Taxonomy" id="1665687"/>
    <lineage>
        <taxon>Bacteria</taxon>
        <taxon>Pseudomonadati</taxon>
        <taxon>Pseudomonadota</taxon>
        <taxon>Gammaproteobacteria</taxon>
        <taxon>Lysobacterales</taxon>
        <taxon>Rhodanobacteraceae</taxon>
        <taxon>Oleiagrimonas</taxon>
    </lineage>
</organism>
<dbReference type="CDD" id="cd00093">
    <property type="entry name" value="HTH_XRE"/>
    <property type="match status" value="1"/>
</dbReference>
<dbReference type="RefSeq" id="WP_168608691.1">
    <property type="nucleotide sequence ID" value="NZ_JAAZQD010000002.1"/>
</dbReference>
<proteinExistence type="predicted"/>
<sequence>MKRTSLYSQQHAVLVSYLRELRVLRELTQADVARAIGRPQTYLSDVEKGKRGLDLLQVKELCDAYGLPFPDFAKEFDKRLKKAGVKPAAKASRS</sequence>
<dbReference type="PROSITE" id="PS50943">
    <property type="entry name" value="HTH_CROC1"/>
    <property type="match status" value="1"/>
</dbReference>
<dbReference type="EMBL" id="JAAZQD010000002">
    <property type="protein sequence ID" value="NKZ38347.1"/>
    <property type="molecule type" value="Genomic_DNA"/>
</dbReference>
<protein>
    <submittedName>
        <fullName evidence="2">Helix-turn-helix transcriptional regulator</fullName>
    </submittedName>
</protein>
<dbReference type="GO" id="GO:0003677">
    <property type="term" value="F:DNA binding"/>
    <property type="evidence" value="ECO:0007669"/>
    <property type="project" value="InterPro"/>
</dbReference>
<evidence type="ECO:0000313" key="3">
    <source>
        <dbReference type="Proteomes" id="UP000541636"/>
    </source>
</evidence>
<dbReference type="Proteomes" id="UP000541636">
    <property type="component" value="Unassembled WGS sequence"/>
</dbReference>
<name>A0A846ZKY3_9GAMM</name>
<reference evidence="2 3" key="1">
    <citation type="journal article" date="2017" name="Int. J. Syst. Evol. Microbiol.">
        <title>Oleiagrimonas citrea sp. nov., a marine bacterium isolated from tidal flat sediment and emended description of the genus Oleiagrimonas Fang et al. 2015 and Oleiagrimonas soli.</title>
        <authorList>
            <person name="Yang S.H."/>
            <person name="Seo H.S."/>
            <person name="Seong C.N."/>
            <person name="Kwon K.K."/>
        </authorList>
    </citation>
    <scope>NUCLEOTIDE SEQUENCE [LARGE SCALE GENOMIC DNA]</scope>
    <source>
        <strain evidence="2 3">MEBiC09124</strain>
    </source>
</reference>
<keyword evidence="3" id="KW-1185">Reference proteome</keyword>
<evidence type="ECO:0000313" key="2">
    <source>
        <dbReference type="EMBL" id="NKZ38347.1"/>
    </source>
</evidence>
<accession>A0A846ZKY3</accession>
<dbReference type="Pfam" id="PF13560">
    <property type="entry name" value="HTH_31"/>
    <property type="match status" value="1"/>
</dbReference>
<dbReference type="Gene3D" id="1.10.260.40">
    <property type="entry name" value="lambda repressor-like DNA-binding domains"/>
    <property type="match status" value="1"/>
</dbReference>
<evidence type="ECO:0000259" key="1">
    <source>
        <dbReference type="PROSITE" id="PS50943"/>
    </source>
</evidence>